<keyword evidence="3" id="KW-1185">Reference proteome</keyword>
<reference evidence="2 3" key="1">
    <citation type="submission" date="2017-08" db="EMBL/GenBank/DDBJ databases">
        <authorList>
            <person name="de Groot N.N."/>
        </authorList>
    </citation>
    <scope>NUCLEOTIDE SEQUENCE [LARGE SCALE GENOMIC DNA]</scope>
    <source>
        <strain evidence="2 3">JC228</strain>
    </source>
</reference>
<dbReference type="RefSeq" id="WP_179714295.1">
    <property type="nucleotide sequence ID" value="NZ_JBEPMQ010000005.1"/>
</dbReference>
<dbReference type="Gene3D" id="3.40.50.720">
    <property type="entry name" value="NAD(P)-binding Rossmann-like Domain"/>
    <property type="match status" value="1"/>
</dbReference>
<dbReference type="AlphaFoldDB" id="A0A285CZA9"/>
<dbReference type="InterPro" id="IPR036291">
    <property type="entry name" value="NAD(P)-bd_dom_sf"/>
</dbReference>
<dbReference type="Proteomes" id="UP000219546">
    <property type="component" value="Unassembled WGS sequence"/>
</dbReference>
<dbReference type="GO" id="GO:0000166">
    <property type="term" value="F:nucleotide binding"/>
    <property type="evidence" value="ECO:0007669"/>
    <property type="project" value="InterPro"/>
</dbReference>
<dbReference type="PANTHER" id="PTHR43377">
    <property type="entry name" value="BILIVERDIN REDUCTASE A"/>
    <property type="match status" value="1"/>
</dbReference>
<sequence length="328" mass="38478">MNFNIAIIGVGNLGRRHLESLVRLKYRSNIYVIDPNQQSLEASKIHYDSALNEHESIHLVRYSTFINDLPKDLDFVIVATNSNVRENVIEELISKVKIKYFILEKFLFPEMKSYNNIQTLIEKNNVKCWVNCGRRTYQLYQEIKRIVENSRRIRIQVRGSNWGLGCNSIHFLDLIAFLTNENNFELQNSQLDKEIINSKRPGFIEFTGSIIGNTLNNRVQFEFSSFNYGSMPLKIMIDSELARIWIKESTGETIFSIRENQWVNRDKEYKIPKQSEMTHSIIEQIISYEECNLPTFQESSHLHKLLLQTFLNHLNENCNDEVNECLIT</sequence>
<proteinExistence type="predicted"/>
<name>A0A285CZA9_9BACI</name>
<evidence type="ECO:0000259" key="1">
    <source>
        <dbReference type="Pfam" id="PF01408"/>
    </source>
</evidence>
<dbReference type="InterPro" id="IPR051450">
    <property type="entry name" value="Gfo/Idh/MocA_Oxidoreductases"/>
</dbReference>
<accession>A0A285CZA9</accession>
<dbReference type="SUPFAM" id="SSF51735">
    <property type="entry name" value="NAD(P)-binding Rossmann-fold domains"/>
    <property type="match status" value="1"/>
</dbReference>
<protein>
    <submittedName>
        <fullName evidence="2">Oxidoreductase family protein</fullName>
    </submittedName>
</protein>
<dbReference type="InterPro" id="IPR000683">
    <property type="entry name" value="Gfo/Idh/MocA-like_OxRdtase_N"/>
</dbReference>
<dbReference type="PANTHER" id="PTHR43377:SF1">
    <property type="entry name" value="BILIVERDIN REDUCTASE A"/>
    <property type="match status" value="1"/>
</dbReference>
<organism evidence="2 3">
    <name type="scientific">Bacillus oleivorans</name>
    <dbReference type="NCBI Taxonomy" id="1448271"/>
    <lineage>
        <taxon>Bacteria</taxon>
        <taxon>Bacillati</taxon>
        <taxon>Bacillota</taxon>
        <taxon>Bacilli</taxon>
        <taxon>Bacillales</taxon>
        <taxon>Bacillaceae</taxon>
        <taxon>Bacillus</taxon>
    </lineage>
</organism>
<feature type="domain" description="Gfo/Idh/MocA-like oxidoreductase N-terminal" evidence="1">
    <location>
        <begin position="3"/>
        <end position="131"/>
    </location>
</feature>
<evidence type="ECO:0000313" key="2">
    <source>
        <dbReference type="EMBL" id="SNX72880.1"/>
    </source>
</evidence>
<dbReference type="Pfam" id="PF01408">
    <property type="entry name" value="GFO_IDH_MocA"/>
    <property type="match status" value="1"/>
</dbReference>
<dbReference type="EMBL" id="OAOP01000006">
    <property type="protein sequence ID" value="SNX72880.1"/>
    <property type="molecule type" value="Genomic_DNA"/>
</dbReference>
<evidence type="ECO:0000313" key="3">
    <source>
        <dbReference type="Proteomes" id="UP000219546"/>
    </source>
</evidence>
<gene>
    <name evidence="2" type="ORF">SAMN05877753_106237</name>
</gene>